<dbReference type="EMBL" id="CAADFZ010000225">
    <property type="protein sequence ID" value="VFK68342.1"/>
    <property type="molecule type" value="Genomic_DNA"/>
</dbReference>
<gene>
    <name evidence="2" type="ORF">BECKUNK1418G_GA0071005_12253</name>
    <name evidence="3" type="ORF">BECKUNK1418H_GA0071006_12273</name>
</gene>
<protein>
    <submittedName>
        <fullName evidence="2">Uncharacterized protein</fullName>
    </submittedName>
</protein>
<feature type="transmembrane region" description="Helical" evidence="1">
    <location>
        <begin position="31"/>
        <end position="58"/>
    </location>
</feature>
<keyword evidence="1" id="KW-0812">Transmembrane</keyword>
<dbReference type="AlphaFoldDB" id="A0A451AQR1"/>
<sequence length="71" mass="7880">MDYRLWTLFMGFTTTVFMLAFTAIGRSATSAVGVAGAGLASVIVFGIVHMTFFTHLAFHRFFSHVTLFQRA</sequence>
<keyword evidence="1" id="KW-0472">Membrane</keyword>
<evidence type="ECO:0000256" key="1">
    <source>
        <dbReference type="SAM" id="Phobius"/>
    </source>
</evidence>
<keyword evidence="1" id="KW-1133">Transmembrane helix</keyword>
<evidence type="ECO:0000313" key="3">
    <source>
        <dbReference type="EMBL" id="VFK73599.1"/>
    </source>
</evidence>
<proteinExistence type="predicted"/>
<feature type="transmembrane region" description="Helical" evidence="1">
    <location>
        <begin position="6"/>
        <end position="24"/>
    </location>
</feature>
<name>A0A451AQR1_9GAMM</name>
<evidence type="ECO:0000313" key="2">
    <source>
        <dbReference type="EMBL" id="VFK68342.1"/>
    </source>
</evidence>
<accession>A0A451AQR1</accession>
<organism evidence="2">
    <name type="scientific">Candidatus Kentrum sp. UNK</name>
    <dbReference type="NCBI Taxonomy" id="2126344"/>
    <lineage>
        <taxon>Bacteria</taxon>
        <taxon>Pseudomonadati</taxon>
        <taxon>Pseudomonadota</taxon>
        <taxon>Gammaproteobacteria</taxon>
        <taxon>Candidatus Kentrum</taxon>
    </lineage>
</organism>
<dbReference type="EMBL" id="CAADGD010000227">
    <property type="protein sequence ID" value="VFK73599.1"/>
    <property type="molecule type" value="Genomic_DNA"/>
</dbReference>
<reference evidence="2" key="1">
    <citation type="submission" date="2019-02" db="EMBL/GenBank/DDBJ databases">
        <authorList>
            <person name="Gruber-Vodicka R. H."/>
            <person name="Seah K. B. B."/>
        </authorList>
    </citation>
    <scope>NUCLEOTIDE SEQUENCE</scope>
    <source>
        <strain evidence="3">BECK_BY19</strain>
        <strain evidence="2">BECK_BY8</strain>
    </source>
</reference>